<evidence type="ECO:0008006" key="4">
    <source>
        <dbReference type="Google" id="ProtNLM"/>
    </source>
</evidence>
<sequence length="147" mass="15609">MPAASRRAARPIRVLLVSASPFGRAYLRRALDAPGQIEVAGVVAGPDEALAWPWSQAPHVVVWDAEGHETQALARAPELARRWRARVLVLVGASPVPLGAAEAASDGRRGGEPSQPAGPVAAGRAFARRSSTGSRRWRFGRGRSRHG</sequence>
<dbReference type="SUPFAM" id="SSF52172">
    <property type="entry name" value="CheY-like"/>
    <property type="match status" value="1"/>
</dbReference>
<feature type="region of interest" description="Disordered" evidence="1">
    <location>
        <begin position="100"/>
        <end position="147"/>
    </location>
</feature>
<dbReference type="InterPro" id="IPR011006">
    <property type="entry name" value="CheY-like_superfamily"/>
</dbReference>
<evidence type="ECO:0000313" key="2">
    <source>
        <dbReference type="EMBL" id="WRP13976.1"/>
    </source>
</evidence>
<protein>
    <recommendedName>
        <fullName evidence="4">Response regulatory domain-containing protein</fullName>
    </recommendedName>
</protein>
<organism evidence="2 3">
    <name type="scientific">Geochorda subterranea</name>
    <dbReference type="NCBI Taxonomy" id="3109564"/>
    <lineage>
        <taxon>Bacteria</taxon>
        <taxon>Bacillati</taxon>
        <taxon>Bacillota</taxon>
        <taxon>Limnochordia</taxon>
        <taxon>Limnochordales</taxon>
        <taxon>Geochordaceae</taxon>
        <taxon>Geochorda</taxon>
    </lineage>
</organism>
<evidence type="ECO:0000256" key="1">
    <source>
        <dbReference type="SAM" id="MobiDB-lite"/>
    </source>
</evidence>
<accession>A0ABZ1BMD6</accession>
<gene>
    <name evidence="2" type="ORF">VLY81_11145</name>
</gene>
<dbReference type="RefSeq" id="WP_324668249.1">
    <property type="nucleotide sequence ID" value="NZ_CP141614.1"/>
</dbReference>
<reference evidence="3" key="1">
    <citation type="submission" date="2023-12" db="EMBL/GenBank/DDBJ databases">
        <title>Novel isolates from deep terrestrial aquifers shed light on the physiology and ecology of the class Limnochordia.</title>
        <authorList>
            <person name="Karnachuk O.V."/>
            <person name="Lukina A.P."/>
            <person name="Avakyan M.R."/>
            <person name="Kadnikov V."/>
            <person name="Begmatov S."/>
            <person name="Beletsky A.V."/>
            <person name="Mardanov A.V."/>
            <person name="Ravin N.V."/>
        </authorList>
    </citation>
    <scope>NUCLEOTIDE SEQUENCE [LARGE SCALE GENOMIC DNA]</scope>
    <source>
        <strain evidence="3">LN</strain>
    </source>
</reference>
<name>A0ABZ1BMD6_9FIRM</name>
<dbReference type="EMBL" id="CP141614">
    <property type="protein sequence ID" value="WRP13976.1"/>
    <property type="molecule type" value="Genomic_DNA"/>
</dbReference>
<evidence type="ECO:0000313" key="3">
    <source>
        <dbReference type="Proteomes" id="UP001333102"/>
    </source>
</evidence>
<keyword evidence="3" id="KW-1185">Reference proteome</keyword>
<feature type="compositionally biased region" description="Basic residues" evidence="1">
    <location>
        <begin position="135"/>
        <end position="147"/>
    </location>
</feature>
<proteinExistence type="predicted"/>
<dbReference type="Proteomes" id="UP001333102">
    <property type="component" value="Chromosome"/>
</dbReference>